<accession>A0A415GB70</accession>
<dbReference type="AlphaFoldDB" id="A0A415GB70"/>
<name>A0A415GB70_9FIRM</name>
<feature type="transmembrane region" description="Helical" evidence="1">
    <location>
        <begin position="178"/>
        <end position="199"/>
    </location>
</feature>
<proteinExistence type="predicted"/>
<evidence type="ECO:0000313" key="3">
    <source>
        <dbReference type="EMBL" id="RHK42241.1"/>
    </source>
</evidence>
<evidence type="ECO:0000256" key="1">
    <source>
        <dbReference type="SAM" id="Phobius"/>
    </source>
</evidence>
<feature type="transmembrane region" description="Helical" evidence="1">
    <location>
        <begin position="263"/>
        <end position="283"/>
    </location>
</feature>
<reference evidence="3 4" key="1">
    <citation type="submission" date="2018-08" db="EMBL/GenBank/DDBJ databases">
        <title>A genome reference for cultivated species of the human gut microbiota.</title>
        <authorList>
            <person name="Zou Y."/>
            <person name="Xue W."/>
            <person name="Luo G."/>
        </authorList>
    </citation>
    <scope>NUCLEOTIDE SEQUENCE [LARGE SCALE GENOMIC DNA]</scope>
    <source>
        <strain evidence="3 4">AF45-14BH</strain>
    </source>
</reference>
<feature type="transmembrane region" description="Helical" evidence="1">
    <location>
        <begin position="205"/>
        <end position="223"/>
    </location>
</feature>
<dbReference type="Proteomes" id="UP000283497">
    <property type="component" value="Unassembled WGS sequence"/>
</dbReference>
<evidence type="ECO:0000259" key="2">
    <source>
        <dbReference type="Pfam" id="PF01757"/>
    </source>
</evidence>
<protein>
    <submittedName>
        <fullName evidence="3">Transcriptional regulator</fullName>
    </submittedName>
</protein>
<keyword evidence="1" id="KW-0812">Transmembrane</keyword>
<dbReference type="EMBL" id="QRNJ01000002">
    <property type="protein sequence ID" value="RHK42241.1"/>
    <property type="molecule type" value="Genomic_DNA"/>
</dbReference>
<evidence type="ECO:0000313" key="4">
    <source>
        <dbReference type="Proteomes" id="UP000283497"/>
    </source>
</evidence>
<organism evidence="3 4">
    <name type="scientific">Anaerobutyricum hallii</name>
    <dbReference type="NCBI Taxonomy" id="39488"/>
    <lineage>
        <taxon>Bacteria</taxon>
        <taxon>Bacillati</taxon>
        <taxon>Bacillota</taxon>
        <taxon>Clostridia</taxon>
        <taxon>Lachnospirales</taxon>
        <taxon>Lachnospiraceae</taxon>
        <taxon>Anaerobutyricum</taxon>
    </lineage>
</organism>
<feature type="transmembrane region" description="Helical" evidence="1">
    <location>
        <begin position="152"/>
        <end position="171"/>
    </location>
</feature>
<feature type="transmembrane region" description="Helical" evidence="1">
    <location>
        <begin position="108"/>
        <end position="132"/>
    </location>
</feature>
<feature type="transmembrane region" description="Helical" evidence="1">
    <location>
        <begin position="70"/>
        <end position="88"/>
    </location>
</feature>
<feature type="domain" description="Acyltransferase 3" evidence="2">
    <location>
        <begin position="35"/>
        <end position="337"/>
    </location>
</feature>
<feature type="transmembrane region" description="Helical" evidence="1">
    <location>
        <begin position="235"/>
        <end position="251"/>
    </location>
</feature>
<dbReference type="RefSeq" id="WP_118313893.1">
    <property type="nucleotide sequence ID" value="NZ_QRNJ01000002.1"/>
</dbReference>
<comment type="caution">
    <text evidence="3">The sequence shown here is derived from an EMBL/GenBank/DDBJ whole genome shotgun (WGS) entry which is preliminary data.</text>
</comment>
<feature type="transmembrane region" description="Helical" evidence="1">
    <location>
        <begin position="321"/>
        <end position="341"/>
    </location>
</feature>
<gene>
    <name evidence="3" type="ORF">DW068_01150</name>
</gene>
<sequence>MILFILILLMIIISNAEIAKPDTFNMEYISIRQTNVIKGIFVILVLLSHGSSYLNLTGVLDTPYKSLQSHLGQMVVSMFLFYSGFGMIKSIMKKRFGYIKTLPVKRFLIVVLNFDIAVILFEIMNIFLKIHFDWKTILLSFTGWVGIGNSNWYMFDIFVLYILLFVSFYFLKWFDKEFSLYIGMLIFTILSIAFVYWEIKVGQPAWFYNTIILFALGGWFALFQEQIECIVMKNDYVYIVLGAIMAVLYWISFKNRNYGIKAYSVWACLFTLAVVMITMKISIKSTVLEWIGKRVFSIYILQRIPMIILTKTGFTQNSPCTFFVLVFLITLGIAVIFDYMVGKLDNVIVKHLVKE</sequence>
<dbReference type="GO" id="GO:0016747">
    <property type="term" value="F:acyltransferase activity, transferring groups other than amino-acyl groups"/>
    <property type="evidence" value="ECO:0007669"/>
    <property type="project" value="InterPro"/>
</dbReference>
<keyword evidence="1" id="KW-1133">Transmembrane helix</keyword>
<dbReference type="Pfam" id="PF01757">
    <property type="entry name" value="Acyl_transf_3"/>
    <property type="match status" value="1"/>
</dbReference>
<keyword evidence="1" id="KW-0472">Membrane</keyword>
<dbReference type="InterPro" id="IPR002656">
    <property type="entry name" value="Acyl_transf_3_dom"/>
</dbReference>